<dbReference type="AlphaFoldDB" id="A0A918G083"/>
<reference evidence="1" key="2">
    <citation type="submission" date="2020-09" db="EMBL/GenBank/DDBJ databases">
        <authorList>
            <person name="Sun Q."/>
            <person name="Ohkuma M."/>
        </authorList>
    </citation>
    <scope>NUCLEOTIDE SEQUENCE</scope>
    <source>
        <strain evidence="1">JCM 4386</strain>
    </source>
</reference>
<dbReference type="EMBL" id="BMTL01000022">
    <property type="protein sequence ID" value="GGS05680.1"/>
    <property type="molecule type" value="Genomic_DNA"/>
</dbReference>
<evidence type="ECO:0008006" key="3">
    <source>
        <dbReference type="Google" id="ProtNLM"/>
    </source>
</evidence>
<comment type="caution">
    <text evidence="1">The sequence shown here is derived from an EMBL/GenBank/DDBJ whole genome shotgun (WGS) entry which is preliminary data.</text>
</comment>
<sequence>MSTPAPGPATRPQGRLTHRIAVAAPPEAVYDLVADNTHTPRLSPTVVHIERVRGDARGDVIQRWVVDGGAPRTWQVARTLDAARGRISFDQLNAAPPVAAMHGEWCIRARAEGGTDVELSHAWTLTGGGEEAARRMAERMDGGITEQLRGLKRFAEHLDALTRHEYTDETEVFLPQPPVEAVEGLWDPARWPEVLPGCRTATVTAEAERCLSVDLGTTAGGPVLRRCYVRPAATVIVWKQTEGLPPFCRSVRGEIRARPAAGGCTVSVRRTDGLDPVALAGLPAAAVAERVAGIRAGAGLDPFAGLPG</sequence>
<accession>A0A918G083</accession>
<keyword evidence="2" id="KW-1185">Reference proteome</keyword>
<organism evidence="1 2">
    <name type="scientific">Streptomyces humidus</name>
    <dbReference type="NCBI Taxonomy" id="52259"/>
    <lineage>
        <taxon>Bacteria</taxon>
        <taxon>Bacillati</taxon>
        <taxon>Actinomycetota</taxon>
        <taxon>Actinomycetes</taxon>
        <taxon>Kitasatosporales</taxon>
        <taxon>Streptomycetaceae</taxon>
        <taxon>Streptomyces</taxon>
    </lineage>
</organism>
<dbReference type="Proteomes" id="UP000606194">
    <property type="component" value="Unassembled WGS sequence"/>
</dbReference>
<gene>
    <name evidence="1" type="ORF">GCM10010269_50730</name>
</gene>
<evidence type="ECO:0000313" key="1">
    <source>
        <dbReference type="EMBL" id="GGS05680.1"/>
    </source>
</evidence>
<dbReference type="Pfam" id="PF10604">
    <property type="entry name" value="Polyketide_cyc2"/>
    <property type="match status" value="1"/>
</dbReference>
<dbReference type="InterPro" id="IPR019587">
    <property type="entry name" value="Polyketide_cyclase/dehydratase"/>
</dbReference>
<evidence type="ECO:0000313" key="2">
    <source>
        <dbReference type="Proteomes" id="UP000606194"/>
    </source>
</evidence>
<dbReference type="RefSeq" id="WP_190151608.1">
    <property type="nucleotide sequence ID" value="NZ_BMTL01000022.1"/>
</dbReference>
<dbReference type="CDD" id="cd08861">
    <property type="entry name" value="OtcD1_ARO-CYC_like"/>
    <property type="match status" value="1"/>
</dbReference>
<dbReference type="Gene3D" id="3.30.530.20">
    <property type="match status" value="2"/>
</dbReference>
<dbReference type="InterPro" id="IPR023393">
    <property type="entry name" value="START-like_dom_sf"/>
</dbReference>
<name>A0A918G083_9ACTN</name>
<reference evidence="1" key="1">
    <citation type="journal article" date="2014" name="Int. J. Syst. Evol. Microbiol.">
        <title>Complete genome sequence of Corynebacterium casei LMG S-19264T (=DSM 44701T), isolated from a smear-ripened cheese.</title>
        <authorList>
            <consortium name="US DOE Joint Genome Institute (JGI-PGF)"/>
            <person name="Walter F."/>
            <person name="Albersmeier A."/>
            <person name="Kalinowski J."/>
            <person name="Ruckert C."/>
        </authorList>
    </citation>
    <scope>NUCLEOTIDE SEQUENCE</scope>
    <source>
        <strain evidence="1">JCM 4386</strain>
    </source>
</reference>
<protein>
    <recommendedName>
        <fullName evidence="3">Cyclase</fullName>
    </recommendedName>
</protein>
<dbReference type="SUPFAM" id="SSF55961">
    <property type="entry name" value="Bet v1-like"/>
    <property type="match status" value="2"/>
</dbReference>
<proteinExistence type="predicted"/>